<feature type="signal peptide" evidence="2">
    <location>
        <begin position="1"/>
        <end position="22"/>
    </location>
</feature>
<feature type="region of interest" description="Disordered" evidence="1">
    <location>
        <begin position="79"/>
        <end position="132"/>
    </location>
</feature>
<keyword evidence="2" id="KW-0732">Signal</keyword>
<organism evidence="3">
    <name type="scientific">Fusarium oxysporum f. sp. pisi HDV247</name>
    <dbReference type="NCBI Taxonomy" id="1080344"/>
    <lineage>
        <taxon>Eukaryota</taxon>
        <taxon>Fungi</taxon>
        <taxon>Dikarya</taxon>
        <taxon>Ascomycota</taxon>
        <taxon>Pezizomycotina</taxon>
        <taxon>Sordariomycetes</taxon>
        <taxon>Hypocreomycetidae</taxon>
        <taxon>Hypocreales</taxon>
        <taxon>Nectriaceae</taxon>
        <taxon>Fusarium</taxon>
        <taxon>Fusarium oxysporum species complex</taxon>
    </lineage>
</organism>
<dbReference type="AlphaFoldDB" id="W9PGF3"/>
<gene>
    <name evidence="3" type="ORF">FOVG_07447</name>
</gene>
<reference evidence="3" key="2">
    <citation type="submission" date="2012-05" db="EMBL/GenBank/DDBJ databases">
        <title>Annotation of the Genome Sequence of Fusarium oxysporum HDV247.</title>
        <authorList>
            <consortium name="The Broad Institute Genomics Platform"/>
            <person name="Ma L.-J."/>
            <person name="Corby-Kistler H."/>
            <person name="Broz K."/>
            <person name="Gale L.R."/>
            <person name="Jonkers W."/>
            <person name="O'Donnell K."/>
            <person name="Ploetz R."/>
            <person name="Steinberg C."/>
            <person name="Schwartz D.C."/>
            <person name="VanEtten H."/>
            <person name="Zhou S."/>
            <person name="Young S.K."/>
            <person name="Zeng Q."/>
            <person name="Gargeya S."/>
            <person name="Fitzgerald M."/>
            <person name="Abouelleil A."/>
            <person name="Alvarado L."/>
            <person name="Chapman S.B."/>
            <person name="Gainer-Dewar J."/>
            <person name="Goldberg J."/>
            <person name="Griggs A."/>
            <person name="Gujja S."/>
            <person name="Hansen M."/>
            <person name="Howarth C."/>
            <person name="Imamovic A."/>
            <person name="Ireland A."/>
            <person name="Larimer J."/>
            <person name="McCowan C."/>
            <person name="Murphy C."/>
            <person name="Pearson M."/>
            <person name="Poon T.W."/>
            <person name="Priest M."/>
            <person name="Roberts A."/>
            <person name="Saif S."/>
            <person name="Shea T."/>
            <person name="Sykes S."/>
            <person name="Wortman J."/>
            <person name="Nusbaum C."/>
            <person name="Birren B."/>
        </authorList>
    </citation>
    <scope>NUCLEOTIDE SEQUENCE</scope>
    <source>
        <strain evidence="3">HDV247</strain>
    </source>
</reference>
<evidence type="ECO:0000256" key="1">
    <source>
        <dbReference type="SAM" id="MobiDB-lite"/>
    </source>
</evidence>
<evidence type="ECO:0000313" key="3">
    <source>
        <dbReference type="EMBL" id="EXA42096.1"/>
    </source>
</evidence>
<protein>
    <submittedName>
        <fullName evidence="3">Uncharacterized protein</fullName>
    </submittedName>
</protein>
<feature type="region of interest" description="Disordered" evidence="1">
    <location>
        <begin position="221"/>
        <end position="243"/>
    </location>
</feature>
<name>W9PGF3_FUSOX</name>
<proteinExistence type="predicted"/>
<evidence type="ECO:0000256" key="2">
    <source>
        <dbReference type="SAM" id="SignalP"/>
    </source>
</evidence>
<feature type="compositionally biased region" description="Polar residues" evidence="1">
    <location>
        <begin position="99"/>
        <end position="115"/>
    </location>
</feature>
<dbReference type="Proteomes" id="UP000030751">
    <property type="component" value="Unassembled WGS sequence"/>
</dbReference>
<reference evidence="3" key="1">
    <citation type="submission" date="2011-10" db="EMBL/GenBank/DDBJ databases">
        <title>The Genome Sequence of Fusarium oxysporum HDV247.</title>
        <authorList>
            <consortium name="The Broad Institute Genome Sequencing Platform"/>
            <person name="Ma L.-J."/>
            <person name="Gale L.R."/>
            <person name="Schwartz D.C."/>
            <person name="Zhou S."/>
            <person name="Corby-Kistler H."/>
            <person name="Young S.K."/>
            <person name="Zeng Q."/>
            <person name="Gargeya S."/>
            <person name="Fitzgerald M."/>
            <person name="Haas B."/>
            <person name="Abouelleil A."/>
            <person name="Alvarado L."/>
            <person name="Arachchi H.M."/>
            <person name="Berlin A."/>
            <person name="Brown A."/>
            <person name="Chapman S.B."/>
            <person name="Chen Z."/>
            <person name="Dunbar C."/>
            <person name="Freedman E."/>
            <person name="Gearin G."/>
            <person name="Goldberg J."/>
            <person name="Griggs A."/>
            <person name="Gujja S."/>
            <person name="Heiman D."/>
            <person name="Howarth C."/>
            <person name="Larson L."/>
            <person name="Lui A."/>
            <person name="MacDonald P.J.P."/>
            <person name="Montmayeur A."/>
            <person name="Murphy C."/>
            <person name="Neiman D."/>
            <person name="Pearson M."/>
            <person name="Priest M."/>
            <person name="Roberts A."/>
            <person name="Saif S."/>
            <person name="Shea T."/>
            <person name="Shenoy N."/>
            <person name="Sisk P."/>
            <person name="Stolte C."/>
            <person name="Sykes S."/>
            <person name="Wortman J."/>
            <person name="Nusbaum C."/>
            <person name="Birren B."/>
        </authorList>
    </citation>
    <scope>NUCLEOTIDE SEQUENCE [LARGE SCALE GENOMIC DNA]</scope>
    <source>
        <strain evidence="3">HDV247</strain>
    </source>
</reference>
<sequence>MAVLKLKAIAIILAFCAASVAATGGETATCLSDHTITETAVTDAGYSISDGTLVSTMNICTVTHETKCDHVASVPYSVEMHPSSASGMPSAPTGATAPADSSATSVGAQGVSATTEAGPPAEQTGAQSTGAPVVPVVPVVPVPPSSGPSYVPGPGTASGEQGTNPSPTNSAGVEKPSPSAVVSATDVPGVQTTTAAYGSSVTDTAVVVTDSETGYETAISSTATDTYPSSAEETDESTPTGTPGVTASAAAKMLAPGAALSIAGMLIAVIF</sequence>
<feature type="region of interest" description="Disordered" evidence="1">
    <location>
        <begin position="145"/>
        <end position="186"/>
    </location>
</feature>
<feature type="compositionally biased region" description="Polar residues" evidence="1">
    <location>
        <begin position="158"/>
        <end position="171"/>
    </location>
</feature>
<dbReference type="HOGENOM" id="CLU_1053908_0_0_1"/>
<dbReference type="OrthoDB" id="5103851at2759"/>
<accession>W9PGF3</accession>
<dbReference type="EMBL" id="JH650972">
    <property type="protein sequence ID" value="EXA42096.1"/>
    <property type="molecule type" value="Genomic_DNA"/>
</dbReference>
<feature type="chain" id="PRO_5004927077" evidence="2">
    <location>
        <begin position="23"/>
        <end position="271"/>
    </location>
</feature>